<proteinExistence type="predicted"/>
<dbReference type="GO" id="GO:0008168">
    <property type="term" value="F:methyltransferase activity"/>
    <property type="evidence" value="ECO:0007669"/>
    <property type="project" value="UniProtKB-KW"/>
</dbReference>
<feature type="domain" description="Tetrapyrrole methylase" evidence="6">
    <location>
        <begin position="3"/>
        <end position="209"/>
    </location>
</feature>
<dbReference type="InterPro" id="IPR035996">
    <property type="entry name" value="4pyrrol_Methylase_sf"/>
</dbReference>
<dbReference type="PANTHER" id="PTHR47036">
    <property type="entry name" value="COBALT-FACTOR III C(17)-METHYLTRANSFERASE-RELATED"/>
    <property type="match status" value="1"/>
</dbReference>
<dbReference type="GO" id="GO:0032259">
    <property type="term" value="P:methylation"/>
    <property type="evidence" value="ECO:0007669"/>
    <property type="project" value="UniProtKB-KW"/>
</dbReference>
<keyword evidence="4 7" id="KW-0808">Transferase</keyword>
<evidence type="ECO:0000313" key="7">
    <source>
        <dbReference type="EMBL" id="MPN18117.1"/>
    </source>
</evidence>
<gene>
    <name evidence="7" type="primary">cbiH_9</name>
    <name evidence="7" type="ORF">SDC9_165475</name>
</gene>
<dbReference type="SUPFAM" id="SSF53790">
    <property type="entry name" value="Tetrapyrrole methylase"/>
    <property type="match status" value="1"/>
</dbReference>
<evidence type="ECO:0000256" key="5">
    <source>
        <dbReference type="ARBA" id="ARBA00022691"/>
    </source>
</evidence>
<evidence type="ECO:0000256" key="4">
    <source>
        <dbReference type="ARBA" id="ARBA00022679"/>
    </source>
</evidence>
<keyword evidence="2" id="KW-0169">Cobalamin biosynthesis</keyword>
<dbReference type="InterPro" id="IPR006363">
    <property type="entry name" value="Cbl_synth_CobJ/CibH_dom"/>
</dbReference>
<dbReference type="CDD" id="cd11646">
    <property type="entry name" value="Precorrin_3B_C17_MT"/>
    <property type="match status" value="1"/>
</dbReference>
<dbReference type="EMBL" id="VSSQ01065382">
    <property type="protein sequence ID" value="MPN18117.1"/>
    <property type="molecule type" value="Genomic_DNA"/>
</dbReference>
<keyword evidence="3 7" id="KW-0489">Methyltransferase</keyword>
<dbReference type="PANTHER" id="PTHR47036:SF1">
    <property type="entry name" value="COBALT-FACTOR III C(17)-METHYLTRANSFERASE-RELATED"/>
    <property type="match status" value="1"/>
</dbReference>
<dbReference type="Gene3D" id="3.40.1010.10">
    <property type="entry name" value="Cobalt-precorrin-4 Transmethylase, Domain 1"/>
    <property type="match status" value="1"/>
</dbReference>
<dbReference type="UniPathway" id="UPA00148"/>
<reference evidence="7" key="1">
    <citation type="submission" date="2019-08" db="EMBL/GenBank/DDBJ databases">
        <authorList>
            <person name="Kucharzyk K."/>
            <person name="Murdoch R.W."/>
            <person name="Higgins S."/>
            <person name="Loffler F."/>
        </authorList>
    </citation>
    <scope>NUCLEOTIDE SEQUENCE</scope>
</reference>
<keyword evidence="5" id="KW-0949">S-adenosyl-L-methionine</keyword>
<dbReference type="NCBIfam" id="TIGR01466">
    <property type="entry name" value="cobJ_cbiH"/>
    <property type="match status" value="1"/>
</dbReference>
<organism evidence="7">
    <name type="scientific">bioreactor metagenome</name>
    <dbReference type="NCBI Taxonomy" id="1076179"/>
    <lineage>
        <taxon>unclassified sequences</taxon>
        <taxon>metagenomes</taxon>
        <taxon>ecological metagenomes</taxon>
    </lineage>
</organism>
<protein>
    <submittedName>
        <fullName evidence="7">Putative cobalt-factor III C(17)-methyltransferase</fullName>
        <ecNumber evidence="7">2.1.1.-</ecNumber>
    </submittedName>
</protein>
<dbReference type="AlphaFoldDB" id="A0A645FUE0"/>
<dbReference type="Pfam" id="PF00590">
    <property type="entry name" value="TP_methylase"/>
    <property type="match status" value="1"/>
</dbReference>
<evidence type="ECO:0000256" key="1">
    <source>
        <dbReference type="ARBA" id="ARBA00004953"/>
    </source>
</evidence>
<dbReference type="Gene3D" id="3.30.950.10">
    <property type="entry name" value="Methyltransferase, Cobalt-precorrin-4 Transmethylase, Domain 2"/>
    <property type="match status" value="1"/>
</dbReference>
<dbReference type="InterPro" id="IPR014777">
    <property type="entry name" value="4pyrrole_Mease_sub1"/>
</dbReference>
<dbReference type="InterPro" id="IPR000878">
    <property type="entry name" value="4pyrrol_Mease"/>
</dbReference>
<name>A0A645FUE0_9ZZZZ</name>
<dbReference type="InterPro" id="IPR014776">
    <property type="entry name" value="4pyrrole_Mease_sub2"/>
</dbReference>
<evidence type="ECO:0000256" key="3">
    <source>
        <dbReference type="ARBA" id="ARBA00022603"/>
    </source>
</evidence>
<dbReference type="EC" id="2.1.1.-" evidence="7"/>
<dbReference type="GO" id="GO:0009236">
    <property type="term" value="P:cobalamin biosynthetic process"/>
    <property type="evidence" value="ECO:0007669"/>
    <property type="project" value="UniProtKB-UniPathway"/>
</dbReference>
<dbReference type="InterPro" id="IPR051810">
    <property type="entry name" value="Precorrin_MeTrfase"/>
</dbReference>
<sequence length="242" mass="26702">MNKIYVVGIGPGEYEQMTIKAAKCLENCDVIVGYTVYVDLIKEYFGSAKFLSTPMKQEKERCVLAFSEAQKGQSVAVVCSGDSGVYGMASLIFEIGEEYLQTKIEVISGTTAALSGGALLGAPLTHDFAVISLSDLLTPWEKIEKRIRTAAEGDFVICIYNPSSKKRSDYLKRACELVMESKSKKTICGVVRNIGRNGEETETMTLEELSQYQADMFTTAFIGNSETRIINDKMVTPRGYRV</sequence>
<evidence type="ECO:0000259" key="6">
    <source>
        <dbReference type="Pfam" id="PF00590"/>
    </source>
</evidence>
<accession>A0A645FUE0</accession>
<evidence type="ECO:0000256" key="2">
    <source>
        <dbReference type="ARBA" id="ARBA00022573"/>
    </source>
</evidence>
<comment type="pathway">
    <text evidence="1">Cofactor biosynthesis; adenosylcobalamin biosynthesis.</text>
</comment>
<comment type="caution">
    <text evidence="7">The sequence shown here is derived from an EMBL/GenBank/DDBJ whole genome shotgun (WGS) entry which is preliminary data.</text>
</comment>